<evidence type="ECO:0000313" key="2">
    <source>
        <dbReference type="Proteomes" id="UP000183832"/>
    </source>
</evidence>
<dbReference type="Proteomes" id="UP000183832">
    <property type="component" value="Unassembled WGS sequence"/>
</dbReference>
<sequence length="75" mass="8510">MKASIVGSESTSLYNVANEFLNRSLRFTETRKLTDAMQVLIDESITHSTANKIFFKIYTLNRGLNAVLLSKIKKK</sequence>
<name>A0A1J1I9G9_9DIPT</name>
<organism evidence="1 2">
    <name type="scientific">Clunio marinus</name>
    <dbReference type="NCBI Taxonomy" id="568069"/>
    <lineage>
        <taxon>Eukaryota</taxon>
        <taxon>Metazoa</taxon>
        <taxon>Ecdysozoa</taxon>
        <taxon>Arthropoda</taxon>
        <taxon>Hexapoda</taxon>
        <taxon>Insecta</taxon>
        <taxon>Pterygota</taxon>
        <taxon>Neoptera</taxon>
        <taxon>Endopterygota</taxon>
        <taxon>Diptera</taxon>
        <taxon>Nematocera</taxon>
        <taxon>Chironomoidea</taxon>
        <taxon>Chironomidae</taxon>
        <taxon>Clunio</taxon>
    </lineage>
</organism>
<reference evidence="1 2" key="1">
    <citation type="submission" date="2015-04" db="EMBL/GenBank/DDBJ databases">
        <authorList>
            <person name="Syromyatnikov M.Y."/>
            <person name="Popov V.N."/>
        </authorList>
    </citation>
    <scope>NUCLEOTIDE SEQUENCE [LARGE SCALE GENOMIC DNA]</scope>
</reference>
<dbReference type="EMBL" id="CVRI01000044">
    <property type="protein sequence ID" value="CRK96851.1"/>
    <property type="molecule type" value="Genomic_DNA"/>
</dbReference>
<accession>A0A1J1I9G9</accession>
<dbReference type="AlphaFoldDB" id="A0A1J1I9G9"/>
<evidence type="ECO:0000313" key="1">
    <source>
        <dbReference type="EMBL" id="CRK96851.1"/>
    </source>
</evidence>
<protein>
    <submittedName>
        <fullName evidence="1">CLUMA_CG010244, isoform A</fullName>
    </submittedName>
</protein>
<gene>
    <name evidence="1" type="ORF">CLUMA_CG010244</name>
</gene>
<proteinExistence type="predicted"/>
<keyword evidence="2" id="KW-1185">Reference proteome</keyword>